<evidence type="ECO:0000313" key="1">
    <source>
        <dbReference type="EMBL" id="SHK73186.1"/>
    </source>
</evidence>
<dbReference type="OrthoDB" id="2049906at2"/>
<name>A0A1M6UVU9_9FIRM</name>
<dbReference type="Proteomes" id="UP000184301">
    <property type="component" value="Unassembled WGS sequence"/>
</dbReference>
<evidence type="ECO:0000313" key="2">
    <source>
        <dbReference type="Proteomes" id="UP000184301"/>
    </source>
</evidence>
<reference evidence="1 2" key="1">
    <citation type="submission" date="2016-11" db="EMBL/GenBank/DDBJ databases">
        <authorList>
            <person name="Jaros S."/>
            <person name="Januszkiewicz K."/>
            <person name="Wedrychowicz H."/>
        </authorList>
    </citation>
    <scope>NUCLEOTIDE SEQUENCE [LARGE SCALE GENOMIC DNA]</scope>
    <source>
        <strain evidence="1 2">DSM 15480</strain>
    </source>
</reference>
<dbReference type="STRING" id="1121950.SAMN02745243_03618"/>
<gene>
    <name evidence="1" type="ORF">SAMN02745243_03618</name>
</gene>
<sequence length="76" mass="8546">MTNDITMQQKIKVISKLVDNGCDTEKKLAKLDMPSILNIKGISILDMNIIMKLQETTKSGKLFSYLANGNDEITRE</sequence>
<dbReference type="AlphaFoldDB" id="A0A1M6UVU9"/>
<keyword evidence="2" id="KW-1185">Reference proteome</keyword>
<accession>A0A1M6UVU9</accession>
<proteinExistence type="predicted"/>
<dbReference type="RefSeq" id="WP_073112927.1">
    <property type="nucleotide sequence ID" value="NZ_FQZY01000079.1"/>
</dbReference>
<protein>
    <submittedName>
        <fullName evidence="1">Uncharacterized protein</fullName>
    </submittedName>
</protein>
<organism evidence="1 2">
    <name type="scientific">Hespellia stercorisuis DSM 15480</name>
    <dbReference type="NCBI Taxonomy" id="1121950"/>
    <lineage>
        <taxon>Bacteria</taxon>
        <taxon>Bacillati</taxon>
        <taxon>Bacillota</taxon>
        <taxon>Clostridia</taxon>
        <taxon>Lachnospirales</taxon>
        <taxon>Lachnospiraceae</taxon>
        <taxon>Hespellia</taxon>
    </lineage>
</organism>
<dbReference type="EMBL" id="FQZY01000079">
    <property type="protein sequence ID" value="SHK73186.1"/>
    <property type="molecule type" value="Genomic_DNA"/>
</dbReference>